<feature type="transmembrane region" description="Helical" evidence="12">
    <location>
        <begin position="608"/>
        <end position="625"/>
    </location>
</feature>
<comment type="caution">
    <text evidence="14">The sequence shown here is derived from an EMBL/GenBank/DDBJ whole genome shotgun (WGS) entry which is preliminary data.</text>
</comment>
<dbReference type="NCBIfam" id="NF003958">
    <property type="entry name" value="PRK05454.2-1"/>
    <property type="match status" value="1"/>
</dbReference>
<keyword evidence="7 12" id="KW-0328">Glycosyltransferase</keyword>
<evidence type="ECO:0000256" key="7">
    <source>
        <dbReference type="ARBA" id="ARBA00022676"/>
    </source>
</evidence>
<evidence type="ECO:0000256" key="11">
    <source>
        <dbReference type="ARBA" id="ARBA00023136"/>
    </source>
</evidence>
<dbReference type="Gene3D" id="3.90.550.10">
    <property type="entry name" value="Spore Coat Polysaccharide Biosynthesis Protein SpsA, Chain A"/>
    <property type="match status" value="1"/>
</dbReference>
<evidence type="ECO:0000259" key="13">
    <source>
        <dbReference type="Pfam" id="PF13632"/>
    </source>
</evidence>
<evidence type="ECO:0000256" key="6">
    <source>
        <dbReference type="ARBA" id="ARBA00022519"/>
    </source>
</evidence>
<keyword evidence="5 12" id="KW-1003">Cell membrane</keyword>
<evidence type="ECO:0000256" key="4">
    <source>
        <dbReference type="ARBA" id="ARBA00020585"/>
    </source>
</evidence>
<dbReference type="HAMAP" id="MF_01072">
    <property type="entry name" value="MdoH_OpgH"/>
    <property type="match status" value="1"/>
</dbReference>
<evidence type="ECO:0000313" key="15">
    <source>
        <dbReference type="Proteomes" id="UP000003704"/>
    </source>
</evidence>
<proteinExistence type="inferred from homology"/>
<evidence type="ECO:0000256" key="3">
    <source>
        <dbReference type="ARBA" id="ARBA00009337"/>
    </source>
</evidence>
<dbReference type="UniPathway" id="UPA00637"/>
<feature type="transmembrane region" description="Helical" evidence="12">
    <location>
        <begin position="688"/>
        <end position="708"/>
    </location>
</feature>
<dbReference type="PANTHER" id="PTHR43867">
    <property type="entry name" value="CELLULOSE SYNTHASE CATALYTIC SUBUNIT A [UDP-FORMING]"/>
    <property type="match status" value="1"/>
</dbReference>
<dbReference type="PATRIC" id="fig|1172194.4.peg.2725"/>
<dbReference type="CDD" id="cd04191">
    <property type="entry name" value="Glucan_BSP_MdoH"/>
    <property type="match status" value="1"/>
</dbReference>
<dbReference type="GO" id="GO:0016758">
    <property type="term" value="F:hexosyltransferase activity"/>
    <property type="evidence" value="ECO:0007669"/>
    <property type="project" value="UniProtKB-UniRule"/>
</dbReference>
<evidence type="ECO:0000256" key="8">
    <source>
        <dbReference type="ARBA" id="ARBA00022679"/>
    </source>
</evidence>
<name>I7ZBH6_9GAMM</name>
<dbReference type="Pfam" id="PF13632">
    <property type="entry name" value="Glyco_trans_2_3"/>
    <property type="match status" value="1"/>
</dbReference>
<dbReference type="GO" id="GO:0009250">
    <property type="term" value="P:glucan biosynthetic process"/>
    <property type="evidence" value="ECO:0007669"/>
    <property type="project" value="UniProtKB-UniRule"/>
</dbReference>
<dbReference type="EMBL" id="AKGD01000002">
    <property type="protein sequence ID" value="EIT69234.1"/>
    <property type="molecule type" value="Genomic_DNA"/>
</dbReference>
<dbReference type="NCBIfam" id="NF003962">
    <property type="entry name" value="PRK05454.2-5"/>
    <property type="match status" value="1"/>
</dbReference>
<evidence type="ECO:0000256" key="5">
    <source>
        <dbReference type="ARBA" id="ARBA00022475"/>
    </source>
</evidence>
<dbReference type="Proteomes" id="UP000003704">
    <property type="component" value="Unassembled WGS sequence"/>
</dbReference>
<comment type="function">
    <text evidence="12">Involved in the biosynthesis of osmoregulated periplasmic glucans (OPGs).</text>
</comment>
<dbReference type="AlphaFoldDB" id="I7ZBH6"/>
<dbReference type="GO" id="GO:0005886">
    <property type="term" value="C:plasma membrane"/>
    <property type="evidence" value="ECO:0007669"/>
    <property type="project" value="UniProtKB-SubCell"/>
</dbReference>
<feature type="transmembrane region" description="Helical" evidence="12">
    <location>
        <begin position="197"/>
        <end position="225"/>
    </location>
</feature>
<dbReference type="SUPFAM" id="SSF53448">
    <property type="entry name" value="Nucleotide-diphospho-sugar transferases"/>
    <property type="match status" value="1"/>
</dbReference>
<evidence type="ECO:0000256" key="10">
    <source>
        <dbReference type="ARBA" id="ARBA00022989"/>
    </source>
</evidence>
<dbReference type="InterPro" id="IPR050321">
    <property type="entry name" value="Glycosyltr_2/OpgH_subfam"/>
</dbReference>
<keyword evidence="6" id="KW-0997">Cell inner membrane</keyword>
<feature type="transmembrane region" description="Helical" evidence="12">
    <location>
        <begin position="166"/>
        <end position="191"/>
    </location>
</feature>
<dbReference type="PANTHER" id="PTHR43867:SF5">
    <property type="entry name" value="GLUCANS BIOSYNTHESIS GLUCOSYLTRANSFERASE H"/>
    <property type="match status" value="1"/>
</dbReference>
<comment type="similarity">
    <text evidence="3 12">Belongs to the glycosyltransferase 2 family. OpgH subfamily.</text>
</comment>
<dbReference type="STRING" id="1172194.WQQ_28160"/>
<organism evidence="14 15">
    <name type="scientific">Hydrocarboniphaga effusa AP103</name>
    <dbReference type="NCBI Taxonomy" id="1172194"/>
    <lineage>
        <taxon>Bacteria</taxon>
        <taxon>Pseudomonadati</taxon>
        <taxon>Pseudomonadota</taxon>
        <taxon>Gammaproteobacteria</taxon>
        <taxon>Nevskiales</taxon>
        <taxon>Nevskiaceae</taxon>
        <taxon>Hydrocarboniphaga</taxon>
    </lineage>
</organism>
<evidence type="ECO:0000256" key="9">
    <source>
        <dbReference type="ARBA" id="ARBA00022692"/>
    </source>
</evidence>
<evidence type="ECO:0000256" key="1">
    <source>
        <dbReference type="ARBA" id="ARBA00004429"/>
    </source>
</evidence>
<sequence>MNDAHISAPAPQSGRLQAYVEKLRLSAERRERLLADALASPEPWAQLHREMSRAPAEDTADPAWQSMPQRLSQLWPENHGERQDGQIAQVVQTDNHGRTRLHTMPPIERAFMKPRPWANNPFKRWWRASFGRRGRLVSRQEFDEDVKPDAPDPVGRWQWAGLFRRLILLGFVLGQTYLAVYLMTAVLPYHGSHWLEMIILVLYAILFAWVGAGFWTALMGFWCLLVGRDRYSINGTTPIDQPIAPETKTAILVPICNEDVPRVMAGVRATYDSLARTGKLKHFEFFILSDTYDADTRVAELQAWLTMCREVNGFDHIHYRRRTHRIRRKSGNVADWCRRWGSRFNYMIVLDADSVMSGDCLVRLTQLMEAHPSAGIIQSAPWAAGRDTMYARIQQFATRVYGPLFTAGLHFWQLGESHYWGHNAILRVAPFMRHCALSKLPGKGSMSGEILSHDFVEAALMRRAGWSVWIAYDLPGSWEEMPPTLLDELKRDRRWCQGNLMNFRLFLTRGLHPAHRAVFMTGVMAYLSAPLWFLFLVLSTALLAVNVLSEPVYFSQPYQMFPNWPEWHPEWAARLFGATATLLWLPKLLAALLFILKPSQWRGFGGPIRLLFSVVFESLFSAALAPIRMLFHAKFVTLGLLGVAISWKSPPRDDAETHWSDAFTNHWGGTVLGLVWASFVYWLQPEFLWWLLPVVGSMILAIPLSVWSSRVRPGRWLRDKRLFLIPEESLAPRELRWMRLALRRNRRHNPGFVEAVVDPVLNAALAAEGIPRLRLPAQARELRDQLIETAVSEGPDKISNNHRNLLLSDPISLSRLHTRIWTTPTAERVWPVAKAG</sequence>
<evidence type="ECO:0000256" key="12">
    <source>
        <dbReference type="HAMAP-Rule" id="MF_01072"/>
    </source>
</evidence>
<dbReference type="InterPro" id="IPR023725">
    <property type="entry name" value="Glucans_biosynth_gluTrFase_H"/>
</dbReference>
<dbReference type="InterPro" id="IPR029044">
    <property type="entry name" value="Nucleotide-diphossugar_trans"/>
</dbReference>
<protein>
    <recommendedName>
        <fullName evidence="4 12">Glucans biosynthesis glucosyltransferase H</fullName>
        <ecNumber evidence="12">2.4.1.-</ecNumber>
    </recommendedName>
</protein>
<evidence type="ECO:0000313" key="14">
    <source>
        <dbReference type="EMBL" id="EIT69234.1"/>
    </source>
</evidence>
<evidence type="ECO:0000256" key="2">
    <source>
        <dbReference type="ARBA" id="ARBA00005001"/>
    </source>
</evidence>
<dbReference type="InterPro" id="IPR001173">
    <property type="entry name" value="Glyco_trans_2-like"/>
</dbReference>
<reference evidence="14 15" key="1">
    <citation type="journal article" date="2012" name="J. Bacteriol.">
        <title>Genome Sequence of n-Alkane-Degrading Hydrocarboniphaga effusa Strain AP103T (ATCC BAA-332T).</title>
        <authorList>
            <person name="Chang H.K."/>
            <person name="Zylstra G.J."/>
            <person name="Chae J.C."/>
        </authorList>
    </citation>
    <scope>NUCLEOTIDE SEQUENCE [LARGE SCALE GENOMIC DNA]</scope>
    <source>
        <strain evidence="14 15">AP103</strain>
    </source>
</reference>
<feature type="transmembrane region" description="Helical" evidence="12">
    <location>
        <begin position="517"/>
        <end position="545"/>
    </location>
</feature>
<gene>
    <name evidence="12" type="primary">opgH</name>
    <name evidence="14" type="ORF">WQQ_28160</name>
</gene>
<keyword evidence="15" id="KW-1185">Reference proteome</keyword>
<feature type="transmembrane region" description="Helical" evidence="12">
    <location>
        <begin position="571"/>
        <end position="596"/>
    </location>
</feature>
<keyword evidence="9 12" id="KW-0812">Transmembrane</keyword>
<keyword evidence="10 12" id="KW-1133">Transmembrane helix</keyword>
<dbReference type="NCBIfam" id="NF003955">
    <property type="entry name" value="PRK05454.1-1"/>
    <property type="match status" value="1"/>
</dbReference>
<dbReference type="RefSeq" id="WP_007185757.1">
    <property type="nucleotide sequence ID" value="NZ_AKGD01000002.1"/>
</dbReference>
<comment type="pathway">
    <text evidence="2 12">Glycan metabolism; osmoregulated periplasmic glucan (OPG) biosynthesis.</text>
</comment>
<keyword evidence="11 12" id="KW-0472">Membrane</keyword>
<dbReference type="EC" id="2.4.1.-" evidence="12"/>
<accession>I7ZBH6</accession>
<comment type="subcellular location">
    <subcellularLocation>
        <location evidence="1">Cell inner membrane</location>
        <topology evidence="1">Multi-pass membrane protein</topology>
    </subcellularLocation>
    <subcellularLocation>
        <location evidence="12">Cell membrane</location>
        <topology evidence="12">Multi-pass membrane protein</topology>
    </subcellularLocation>
</comment>
<keyword evidence="8 12" id="KW-0808">Transferase</keyword>
<feature type="domain" description="Glycosyltransferase 2-like" evidence="13">
    <location>
        <begin position="348"/>
        <end position="561"/>
    </location>
</feature>